<gene>
    <name evidence="5" type="ORF">FRX31_035213</name>
</gene>
<keyword evidence="6" id="KW-1185">Reference proteome</keyword>
<evidence type="ECO:0000313" key="6">
    <source>
        <dbReference type="Proteomes" id="UP000554482"/>
    </source>
</evidence>
<dbReference type="SUPFAM" id="SSF52266">
    <property type="entry name" value="SGNH hydrolase"/>
    <property type="match status" value="1"/>
</dbReference>
<proteinExistence type="inferred from homology"/>
<dbReference type="Pfam" id="PF00657">
    <property type="entry name" value="Lipase_GDSL"/>
    <property type="match status" value="1"/>
</dbReference>
<evidence type="ECO:0000256" key="2">
    <source>
        <dbReference type="ARBA" id="ARBA00022729"/>
    </source>
</evidence>
<name>A0A7J6USE5_THATH</name>
<accession>A0A7J6USE5</accession>
<evidence type="ECO:0000256" key="3">
    <source>
        <dbReference type="ARBA" id="ARBA00022801"/>
    </source>
</evidence>
<dbReference type="GO" id="GO:0016788">
    <property type="term" value="F:hydrolase activity, acting on ester bonds"/>
    <property type="evidence" value="ECO:0007669"/>
    <property type="project" value="InterPro"/>
</dbReference>
<protein>
    <submittedName>
        <fullName evidence="5">GDSL esterase/lipase</fullName>
    </submittedName>
</protein>
<dbReference type="EMBL" id="JABWDY010044347">
    <property type="protein sequence ID" value="KAF5175200.1"/>
    <property type="molecule type" value="Genomic_DNA"/>
</dbReference>
<dbReference type="PANTHER" id="PTHR22835:SF546">
    <property type="entry name" value="GDSL-LIKE LIPASE_ACYLHYDROLASE"/>
    <property type="match status" value="1"/>
</dbReference>
<keyword evidence="3" id="KW-0378">Hydrolase</keyword>
<dbReference type="OrthoDB" id="1600564at2759"/>
<dbReference type="InterPro" id="IPR001087">
    <property type="entry name" value="GDSL"/>
</dbReference>
<keyword evidence="4" id="KW-0325">Glycoprotein</keyword>
<dbReference type="Gene3D" id="3.40.50.1110">
    <property type="entry name" value="SGNH hydrolase"/>
    <property type="match status" value="1"/>
</dbReference>
<comment type="similarity">
    <text evidence="1">Belongs to the 'GDSL' lipolytic enzyme family.</text>
</comment>
<keyword evidence="2" id="KW-0732">Signal</keyword>
<sequence length="376" mass="41704">MVKGSCNFPAIYNFGDSNSDTGGISATYFPAPPPNGQSYFGRPAGRVCDGRLIIDFMGIIISNIQHCALNAFKAQSETLRLPYLHAYLDSLGTNFRHGANFATGGSSIRTPTETIFENGISPFPLTVQISQFDQFKARSTYLYKQAQKSSEKAYLPNPDEFSKALYTFDIGQNDLSYAFGKMPDDKLRALIPDMIDQFSAAIQKLYQQGARSFWIHNTGPVGCSPVSRFYFSGGSQLLDQYGCIKSHNEIAAEFNKQLKDRVYRLRTEIKDTALTYVDIYTAKYQLISDAKNQGFGDPFKICCGNHDQTHHVWCGQKQNVNGTEIYGGSCENPSMYISWDGVHYSQAANHWIANRIITGALSDPPLSLANACNGHS</sequence>
<organism evidence="5 6">
    <name type="scientific">Thalictrum thalictroides</name>
    <name type="common">Rue-anemone</name>
    <name type="synonym">Anemone thalictroides</name>
    <dbReference type="NCBI Taxonomy" id="46969"/>
    <lineage>
        <taxon>Eukaryota</taxon>
        <taxon>Viridiplantae</taxon>
        <taxon>Streptophyta</taxon>
        <taxon>Embryophyta</taxon>
        <taxon>Tracheophyta</taxon>
        <taxon>Spermatophyta</taxon>
        <taxon>Magnoliopsida</taxon>
        <taxon>Ranunculales</taxon>
        <taxon>Ranunculaceae</taxon>
        <taxon>Thalictroideae</taxon>
        <taxon>Thalictrum</taxon>
    </lineage>
</organism>
<dbReference type="CDD" id="cd01837">
    <property type="entry name" value="SGNH_plant_lipase_like"/>
    <property type="match status" value="1"/>
</dbReference>
<dbReference type="AlphaFoldDB" id="A0A7J6USE5"/>
<dbReference type="PANTHER" id="PTHR22835">
    <property type="entry name" value="ZINC FINGER FYVE DOMAIN CONTAINING PROTEIN"/>
    <property type="match status" value="1"/>
</dbReference>
<dbReference type="InterPro" id="IPR035669">
    <property type="entry name" value="SGNH_plant_lipase-like"/>
</dbReference>
<evidence type="ECO:0000256" key="1">
    <source>
        <dbReference type="ARBA" id="ARBA00008668"/>
    </source>
</evidence>
<evidence type="ECO:0000313" key="5">
    <source>
        <dbReference type="EMBL" id="KAF5175200.1"/>
    </source>
</evidence>
<evidence type="ECO:0000256" key="4">
    <source>
        <dbReference type="ARBA" id="ARBA00023180"/>
    </source>
</evidence>
<comment type="caution">
    <text evidence="5">The sequence shown here is derived from an EMBL/GenBank/DDBJ whole genome shotgun (WGS) entry which is preliminary data.</text>
</comment>
<dbReference type="Proteomes" id="UP000554482">
    <property type="component" value="Unassembled WGS sequence"/>
</dbReference>
<dbReference type="InterPro" id="IPR036514">
    <property type="entry name" value="SGNH_hydro_sf"/>
</dbReference>
<reference evidence="5 6" key="1">
    <citation type="submission" date="2020-06" db="EMBL/GenBank/DDBJ databases">
        <title>Transcriptomic and genomic resources for Thalictrum thalictroides and T. hernandezii: Facilitating candidate gene discovery in an emerging model plant lineage.</title>
        <authorList>
            <person name="Arias T."/>
            <person name="Riano-Pachon D.M."/>
            <person name="Di Stilio V.S."/>
        </authorList>
    </citation>
    <scope>NUCLEOTIDE SEQUENCE [LARGE SCALE GENOMIC DNA]</scope>
    <source>
        <strain evidence="6">cv. WT478/WT964</strain>
        <tissue evidence="5">Leaves</tissue>
    </source>
</reference>